<dbReference type="RefSeq" id="WP_425566480.1">
    <property type="nucleotide sequence ID" value="NZ_BAAAUZ010000016.1"/>
</dbReference>
<evidence type="ECO:0000313" key="11">
    <source>
        <dbReference type="Proteomes" id="UP001143463"/>
    </source>
</evidence>
<dbReference type="PANTHER" id="PTHR11963:SF23">
    <property type="entry name" value="CYTOSOL AMINOPEPTIDASE"/>
    <property type="match status" value="1"/>
</dbReference>
<dbReference type="PRINTS" id="PR00481">
    <property type="entry name" value="LAMNOPPTDASE"/>
</dbReference>
<dbReference type="InterPro" id="IPR011356">
    <property type="entry name" value="Leucine_aapep/pepB"/>
</dbReference>
<feature type="domain" description="Cytosol aminopeptidase" evidence="9">
    <location>
        <begin position="355"/>
        <end position="362"/>
    </location>
</feature>
<dbReference type="Proteomes" id="UP001143463">
    <property type="component" value="Unassembled WGS sequence"/>
</dbReference>
<evidence type="ECO:0000256" key="5">
    <source>
        <dbReference type="ARBA" id="ARBA00022670"/>
    </source>
</evidence>
<dbReference type="SUPFAM" id="SSF52949">
    <property type="entry name" value="Macro domain-like"/>
    <property type="match status" value="1"/>
</dbReference>
<dbReference type="EMBL" id="BSFQ01000004">
    <property type="protein sequence ID" value="GLL10416.1"/>
    <property type="molecule type" value="Genomic_DNA"/>
</dbReference>
<evidence type="ECO:0000256" key="3">
    <source>
        <dbReference type="ARBA" id="ARBA00009528"/>
    </source>
</evidence>
<dbReference type="GO" id="GO:0006508">
    <property type="term" value="P:proteolysis"/>
    <property type="evidence" value="ECO:0007669"/>
    <property type="project" value="UniProtKB-KW"/>
</dbReference>
<dbReference type="Pfam" id="PF02789">
    <property type="entry name" value="Peptidase_M17_N"/>
    <property type="match status" value="1"/>
</dbReference>
<comment type="catalytic activity">
    <reaction evidence="2 8">
        <text>Release of an N-terminal amino acid, preferentially leucine, but not glutamic or aspartic acids.</text>
        <dbReference type="EC" id="3.4.11.10"/>
    </reaction>
</comment>
<reference evidence="10" key="1">
    <citation type="journal article" date="2014" name="Int. J. Syst. Evol. Microbiol.">
        <title>Complete genome sequence of Corynebacterium casei LMG S-19264T (=DSM 44701T), isolated from a smear-ripened cheese.</title>
        <authorList>
            <consortium name="US DOE Joint Genome Institute (JGI-PGF)"/>
            <person name="Walter F."/>
            <person name="Albersmeier A."/>
            <person name="Kalinowski J."/>
            <person name="Ruckert C."/>
        </authorList>
    </citation>
    <scope>NUCLEOTIDE SEQUENCE</scope>
    <source>
        <strain evidence="10">VKM Ac-1069</strain>
    </source>
</reference>
<keyword evidence="5 8" id="KW-0645">Protease</keyword>
<feature type="binding site" evidence="8">
    <location>
        <position position="357"/>
    </location>
    <ligand>
        <name>Mn(2+)</name>
        <dbReference type="ChEBI" id="CHEBI:29035"/>
        <label>1</label>
    </ligand>
</feature>
<dbReference type="GO" id="GO:0070006">
    <property type="term" value="F:metalloaminopeptidase activity"/>
    <property type="evidence" value="ECO:0007669"/>
    <property type="project" value="InterPro"/>
</dbReference>
<evidence type="ECO:0000313" key="10">
    <source>
        <dbReference type="EMBL" id="GLL10416.1"/>
    </source>
</evidence>
<dbReference type="CDD" id="cd00433">
    <property type="entry name" value="Peptidase_M17"/>
    <property type="match status" value="1"/>
</dbReference>
<evidence type="ECO:0000256" key="4">
    <source>
        <dbReference type="ARBA" id="ARBA00022438"/>
    </source>
</evidence>
<name>A0A9W6L1D8_9PSEU</name>
<dbReference type="Gene3D" id="3.40.630.10">
    <property type="entry name" value="Zn peptidases"/>
    <property type="match status" value="1"/>
</dbReference>
<organism evidence="10 11">
    <name type="scientific">Pseudonocardia halophobica</name>
    <dbReference type="NCBI Taxonomy" id="29401"/>
    <lineage>
        <taxon>Bacteria</taxon>
        <taxon>Bacillati</taxon>
        <taxon>Actinomycetota</taxon>
        <taxon>Actinomycetes</taxon>
        <taxon>Pseudonocardiales</taxon>
        <taxon>Pseudonocardiaceae</taxon>
        <taxon>Pseudonocardia</taxon>
    </lineage>
</organism>
<evidence type="ECO:0000256" key="2">
    <source>
        <dbReference type="ARBA" id="ARBA00000967"/>
    </source>
</evidence>
<dbReference type="InterPro" id="IPR023042">
    <property type="entry name" value="Peptidase_M17_leu_NH2_pept"/>
</dbReference>
<comment type="similarity">
    <text evidence="3 8">Belongs to the peptidase M17 family.</text>
</comment>
<protein>
    <recommendedName>
        <fullName evidence="8">Probable cytosol aminopeptidase</fullName>
        <ecNumber evidence="8">3.4.11.1</ecNumber>
    </recommendedName>
    <alternativeName>
        <fullName evidence="8">Leucine aminopeptidase</fullName>
        <shortName evidence="8">LAP</shortName>
        <ecNumber evidence="8">3.4.11.10</ecNumber>
    </alternativeName>
    <alternativeName>
        <fullName evidence="8">Leucyl aminopeptidase</fullName>
    </alternativeName>
</protein>
<dbReference type="PANTHER" id="PTHR11963">
    <property type="entry name" value="LEUCINE AMINOPEPTIDASE-RELATED"/>
    <property type="match status" value="1"/>
</dbReference>
<dbReference type="HAMAP" id="MF_00181">
    <property type="entry name" value="Cytosol_peptidase_M17"/>
    <property type="match status" value="1"/>
</dbReference>
<keyword evidence="11" id="KW-1185">Reference proteome</keyword>
<dbReference type="GO" id="GO:0030145">
    <property type="term" value="F:manganese ion binding"/>
    <property type="evidence" value="ECO:0007669"/>
    <property type="project" value="UniProtKB-UniRule"/>
</dbReference>
<dbReference type="NCBIfam" id="NF002073">
    <property type="entry name" value="PRK00913.1-2"/>
    <property type="match status" value="1"/>
</dbReference>
<sequence length="511" mass="51572">MTTTVPQTGTRIGALEGPAAAAEADVLVVGLLPGANGNGEGSNGNGAEPVLAPGAEEIDAAFDGTLAGLLALAGATGKVEEVVKLPSRGAVGSPLVVGVGLGKPDESGAIPADQVRRASGAVARALAGSGRVVSTLGAVDLTAAAEGVLLGAYRFTAFKGDPTAGKKPIESVEFPGADADVLEHAFAVAQAVSTARDLINTPPNALYPETFAARARELGEAAGLAVEVLDDEALAAGGYGGILGVGQGSSRLPRLVRLRWSGGENPAKKVALIGKGITFDTGGISIKPAANMDHMTSDMSGAAAVIATTVLAAKLQLPVAVTATVPMAENMPSDTAYRPGDVLSMYGGKTVEVLNTDAEGRLILADAMVRAAEDDPDYLVETSTLTGAQMVALGTRTAGVMGSDDFRDRVAALGRSVGEDAWAMPLPEHLRGELDSRIADLANVTGNRFGGMLAAGIFLREFVADGLPWAHIDIAGPSFNTGGPWGYTPKGGTGVPVRTLVALLEDIAANG</sequence>
<comment type="caution">
    <text evidence="10">The sequence shown here is derived from an EMBL/GenBank/DDBJ whole genome shotgun (WGS) entry which is preliminary data.</text>
</comment>
<evidence type="ECO:0000256" key="7">
    <source>
        <dbReference type="ARBA" id="ARBA00049972"/>
    </source>
</evidence>
<keyword evidence="8" id="KW-0464">Manganese</keyword>
<evidence type="ECO:0000259" key="9">
    <source>
        <dbReference type="PROSITE" id="PS00631"/>
    </source>
</evidence>
<dbReference type="InterPro" id="IPR043472">
    <property type="entry name" value="Macro_dom-like"/>
</dbReference>
<feature type="active site" evidence="8">
    <location>
        <position position="361"/>
    </location>
</feature>
<evidence type="ECO:0000256" key="8">
    <source>
        <dbReference type="HAMAP-Rule" id="MF_00181"/>
    </source>
</evidence>
<dbReference type="Gene3D" id="3.40.220.10">
    <property type="entry name" value="Leucine Aminopeptidase, subunit E, domain 1"/>
    <property type="match status" value="1"/>
</dbReference>
<dbReference type="SUPFAM" id="SSF53187">
    <property type="entry name" value="Zn-dependent exopeptidases"/>
    <property type="match status" value="1"/>
</dbReference>
<feature type="binding site" evidence="8">
    <location>
        <position position="280"/>
    </location>
    <ligand>
        <name>Mn(2+)</name>
        <dbReference type="ChEBI" id="CHEBI:29035"/>
        <label>1</label>
    </ligand>
</feature>
<keyword evidence="8" id="KW-0479">Metal-binding</keyword>
<comment type="function">
    <text evidence="7 8">Presumably involved in the processing and regular turnover of intracellular proteins. Catalyzes the removal of unsubstituted N-terminal amino acids from various peptides.</text>
</comment>
<feature type="binding site" evidence="8">
    <location>
        <position position="275"/>
    </location>
    <ligand>
        <name>Mn(2+)</name>
        <dbReference type="ChEBI" id="CHEBI:29035"/>
        <label>2</label>
    </ligand>
</feature>
<keyword evidence="8" id="KW-0963">Cytoplasm</keyword>
<dbReference type="EC" id="3.4.11.10" evidence="8"/>
<dbReference type="InterPro" id="IPR008283">
    <property type="entry name" value="Peptidase_M17_N"/>
</dbReference>
<keyword evidence="6 8" id="KW-0378">Hydrolase</keyword>
<gene>
    <name evidence="8 10" type="primary">pepA</name>
    <name evidence="10" type="ORF">GCM10017577_15560</name>
</gene>
<reference evidence="10" key="2">
    <citation type="submission" date="2023-01" db="EMBL/GenBank/DDBJ databases">
        <authorList>
            <person name="Sun Q."/>
            <person name="Evtushenko L."/>
        </authorList>
    </citation>
    <scope>NUCLEOTIDE SEQUENCE</scope>
    <source>
        <strain evidence="10">VKM Ac-1069</strain>
    </source>
</reference>
<dbReference type="PROSITE" id="PS00631">
    <property type="entry name" value="CYTOSOL_AP"/>
    <property type="match status" value="1"/>
</dbReference>
<dbReference type="Pfam" id="PF00883">
    <property type="entry name" value="Peptidase_M17"/>
    <property type="match status" value="1"/>
</dbReference>
<keyword evidence="4 8" id="KW-0031">Aminopeptidase</keyword>
<dbReference type="EC" id="3.4.11.1" evidence="8"/>
<accession>A0A9W6L1D8</accession>
<proteinExistence type="inferred from homology"/>
<comment type="cofactor">
    <cofactor evidence="8">
        <name>Mn(2+)</name>
        <dbReference type="ChEBI" id="CHEBI:29035"/>
    </cofactor>
    <text evidence="8">Binds 2 manganese ions per subunit.</text>
</comment>
<feature type="binding site" evidence="8">
    <location>
        <position position="280"/>
    </location>
    <ligand>
        <name>Mn(2+)</name>
        <dbReference type="ChEBI" id="CHEBI:29035"/>
        <label>2</label>
    </ligand>
</feature>
<feature type="binding site" evidence="8">
    <location>
        <position position="298"/>
    </location>
    <ligand>
        <name>Mn(2+)</name>
        <dbReference type="ChEBI" id="CHEBI:29035"/>
        <label>2</label>
    </ligand>
</feature>
<dbReference type="GO" id="GO:0005737">
    <property type="term" value="C:cytoplasm"/>
    <property type="evidence" value="ECO:0007669"/>
    <property type="project" value="UniProtKB-SubCell"/>
</dbReference>
<evidence type="ECO:0000256" key="6">
    <source>
        <dbReference type="ARBA" id="ARBA00022801"/>
    </source>
</evidence>
<comment type="subcellular location">
    <subcellularLocation>
        <location evidence="8">Cytoplasm</location>
    </subcellularLocation>
</comment>
<dbReference type="AlphaFoldDB" id="A0A9W6L1D8"/>
<feature type="active site" evidence="8">
    <location>
        <position position="287"/>
    </location>
</feature>
<feature type="binding site" evidence="8">
    <location>
        <position position="359"/>
    </location>
    <ligand>
        <name>Mn(2+)</name>
        <dbReference type="ChEBI" id="CHEBI:29035"/>
        <label>1</label>
    </ligand>
</feature>
<dbReference type="InterPro" id="IPR000819">
    <property type="entry name" value="Peptidase_M17_C"/>
</dbReference>
<feature type="binding site" evidence="8">
    <location>
        <position position="359"/>
    </location>
    <ligand>
        <name>Mn(2+)</name>
        <dbReference type="ChEBI" id="CHEBI:29035"/>
        <label>2</label>
    </ligand>
</feature>
<comment type="catalytic activity">
    <reaction evidence="1 8">
        <text>Release of an N-terminal amino acid, Xaa-|-Yaa-, in which Xaa is preferably Leu, but may be other amino acids including Pro although not Arg or Lys, and Yaa may be Pro. Amino acid amides and methyl esters are also readily hydrolyzed, but rates on arylamides are exceedingly low.</text>
        <dbReference type="EC" id="3.4.11.1"/>
    </reaction>
</comment>
<evidence type="ECO:0000256" key="1">
    <source>
        <dbReference type="ARBA" id="ARBA00000135"/>
    </source>
</evidence>